<keyword evidence="2" id="KW-1185">Reference proteome</keyword>
<comment type="caution">
    <text evidence="1">The sequence shown here is derived from an EMBL/GenBank/DDBJ whole genome shotgun (WGS) entry which is preliminary data.</text>
</comment>
<evidence type="ECO:0000313" key="2">
    <source>
        <dbReference type="Proteomes" id="UP001445335"/>
    </source>
</evidence>
<dbReference type="EMBL" id="JALJOU010000009">
    <property type="protein sequence ID" value="KAK9841989.1"/>
    <property type="molecule type" value="Genomic_DNA"/>
</dbReference>
<dbReference type="Proteomes" id="UP001445335">
    <property type="component" value="Unassembled WGS sequence"/>
</dbReference>
<sequence length="249" mass="26725">MRLVSLEEQARWTGSSDTVVNRHTANLTLAKGLQLSVTQISPASTLGVKLSGKGFLLGHDSPSLDTFASFQRPLLGGKLEVTQAVPGGRWFLVPTPTFKFSRSFSTPHALDRLSCKWDTLLRRGQLSQTMYCGRDCAYKASLQLDTWLGPAMSARAKLRRGVVQSVAASFSAAMGPVLCMKSRPMAGLKLRADTRLGPRVLAAQAKAIPYFLGSAPPMALTLDVTAPWGADAGGGKRRAAAVLGVKWRI</sequence>
<gene>
    <name evidence="1" type="ORF">WJX81_002888</name>
</gene>
<protein>
    <submittedName>
        <fullName evidence="1">Uncharacterized protein</fullName>
    </submittedName>
</protein>
<accession>A0AAW1S8Q6</accession>
<reference evidence="1 2" key="1">
    <citation type="journal article" date="2024" name="Nat. Commun.">
        <title>Phylogenomics reveals the evolutionary origins of lichenization in chlorophyte algae.</title>
        <authorList>
            <person name="Puginier C."/>
            <person name="Libourel C."/>
            <person name="Otte J."/>
            <person name="Skaloud P."/>
            <person name="Haon M."/>
            <person name="Grisel S."/>
            <person name="Petersen M."/>
            <person name="Berrin J.G."/>
            <person name="Delaux P.M."/>
            <person name="Dal Grande F."/>
            <person name="Keller J."/>
        </authorList>
    </citation>
    <scope>NUCLEOTIDE SEQUENCE [LARGE SCALE GENOMIC DNA]</scope>
    <source>
        <strain evidence="1 2">SAG 245.80</strain>
    </source>
</reference>
<dbReference type="AlphaFoldDB" id="A0AAW1S8Q6"/>
<organism evidence="1 2">
    <name type="scientific">Elliptochloris bilobata</name>
    <dbReference type="NCBI Taxonomy" id="381761"/>
    <lineage>
        <taxon>Eukaryota</taxon>
        <taxon>Viridiplantae</taxon>
        <taxon>Chlorophyta</taxon>
        <taxon>core chlorophytes</taxon>
        <taxon>Trebouxiophyceae</taxon>
        <taxon>Trebouxiophyceae incertae sedis</taxon>
        <taxon>Elliptochloris clade</taxon>
        <taxon>Elliptochloris</taxon>
    </lineage>
</organism>
<evidence type="ECO:0000313" key="1">
    <source>
        <dbReference type="EMBL" id="KAK9841989.1"/>
    </source>
</evidence>
<proteinExistence type="predicted"/>
<name>A0AAW1S8Q6_9CHLO</name>